<dbReference type="SUPFAM" id="SSF141868">
    <property type="entry name" value="EAL domain-like"/>
    <property type="match status" value="1"/>
</dbReference>
<dbReference type="InterPro" id="IPR001633">
    <property type="entry name" value="EAL_dom"/>
</dbReference>
<evidence type="ECO:0000313" key="2">
    <source>
        <dbReference type="EMBL" id="MPN36287.1"/>
    </source>
</evidence>
<dbReference type="EMBL" id="VSSQ01090332">
    <property type="protein sequence ID" value="MPN36287.1"/>
    <property type="molecule type" value="Genomic_DNA"/>
</dbReference>
<organism evidence="2">
    <name type="scientific">bioreactor metagenome</name>
    <dbReference type="NCBI Taxonomy" id="1076179"/>
    <lineage>
        <taxon>unclassified sequences</taxon>
        <taxon>metagenomes</taxon>
        <taxon>ecological metagenomes</taxon>
    </lineage>
</organism>
<reference evidence="2" key="1">
    <citation type="submission" date="2019-08" db="EMBL/GenBank/DDBJ databases">
        <authorList>
            <person name="Kucharzyk K."/>
            <person name="Murdoch R.W."/>
            <person name="Higgins S."/>
            <person name="Loffler F."/>
        </authorList>
    </citation>
    <scope>NUCLEOTIDE SEQUENCE</scope>
</reference>
<dbReference type="CDD" id="cd01948">
    <property type="entry name" value="EAL"/>
    <property type="match status" value="1"/>
</dbReference>
<proteinExistence type="predicted"/>
<dbReference type="GO" id="GO:0071111">
    <property type="term" value="F:cyclic-guanylate-specific phosphodiesterase activity"/>
    <property type="evidence" value="ECO:0007669"/>
    <property type="project" value="InterPro"/>
</dbReference>
<gene>
    <name evidence="2" type="ORF">SDC9_183796</name>
</gene>
<protein>
    <recommendedName>
        <fullName evidence="1">EAL domain-containing protein</fullName>
    </recommendedName>
</protein>
<sequence length="138" mass="15211">MEITAGGRDNQDYIHMKKEIIKRWGSFLAVDDYATNYSNESALYYISPGLIKLDISLICGIDKDKNRQTILKNIVSAATKNHIAVLAEGIETEEELKVVIAGGVQYVQGFFIAKPSFEITPIPQSVTAAIAAARHHSM</sequence>
<dbReference type="AlphaFoldDB" id="A0A645HB86"/>
<name>A0A645HB86_9ZZZZ</name>
<dbReference type="PANTHER" id="PTHR33121:SF70">
    <property type="entry name" value="SIGNALING PROTEIN YKOW"/>
    <property type="match status" value="1"/>
</dbReference>
<feature type="domain" description="EAL" evidence="1">
    <location>
        <begin position="1"/>
        <end position="129"/>
    </location>
</feature>
<dbReference type="PANTHER" id="PTHR33121">
    <property type="entry name" value="CYCLIC DI-GMP PHOSPHODIESTERASE PDEF"/>
    <property type="match status" value="1"/>
</dbReference>
<evidence type="ECO:0000259" key="1">
    <source>
        <dbReference type="PROSITE" id="PS50883"/>
    </source>
</evidence>
<dbReference type="InterPro" id="IPR035919">
    <property type="entry name" value="EAL_sf"/>
</dbReference>
<dbReference type="Gene3D" id="3.20.20.450">
    <property type="entry name" value="EAL domain"/>
    <property type="match status" value="1"/>
</dbReference>
<accession>A0A645HB86</accession>
<dbReference type="PROSITE" id="PS50883">
    <property type="entry name" value="EAL"/>
    <property type="match status" value="1"/>
</dbReference>
<comment type="caution">
    <text evidence="2">The sequence shown here is derived from an EMBL/GenBank/DDBJ whole genome shotgun (WGS) entry which is preliminary data.</text>
</comment>
<dbReference type="Pfam" id="PF00563">
    <property type="entry name" value="EAL"/>
    <property type="match status" value="1"/>
</dbReference>
<dbReference type="InterPro" id="IPR050706">
    <property type="entry name" value="Cyclic-di-GMP_PDE-like"/>
</dbReference>